<organism evidence="10 11">
    <name type="scientific">Sphingobium algorifonticola</name>
    <dbReference type="NCBI Taxonomy" id="2008318"/>
    <lineage>
        <taxon>Bacteria</taxon>
        <taxon>Pseudomonadati</taxon>
        <taxon>Pseudomonadota</taxon>
        <taxon>Alphaproteobacteria</taxon>
        <taxon>Sphingomonadales</taxon>
        <taxon>Sphingomonadaceae</taxon>
        <taxon>Sphingobium</taxon>
    </lineage>
</organism>
<dbReference type="PROSITE" id="PS00792">
    <property type="entry name" value="DHPS_1"/>
    <property type="match status" value="1"/>
</dbReference>
<name>A0A437J9I1_9SPHN</name>
<dbReference type="Proteomes" id="UP000282977">
    <property type="component" value="Unassembled WGS sequence"/>
</dbReference>
<comment type="catalytic activity">
    <reaction evidence="1">
        <text>(7,8-dihydropterin-6-yl)methyl diphosphate + 4-aminobenzoate = 7,8-dihydropteroate + diphosphate</text>
        <dbReference type="Rhea" id="RHEA:19949"/>
        <dbReference type="ChEBI" id="CHEBI:17836"/>
        <dbReference type="ChEBI" id="CHEBI:17839"/>
        <dbReference type="ChEBI" id="CHEBI:33019"/>
        <dbReference type="ChEBI" id="CHEBI:72950"/>
        <dbReference type="EC" id="2.5.1.15"/>
    </reaction>
</comment>
<dbReference type="PROSITE" id="PS50972">
    <property type="entry name" value="PTERIN_BINDING"/>
    <property type="match status" value="1"/>
</dbReference>
<dbReference type="SUPFAM" id="SSF51717">
    <property type="entry name" value="Dihydropteroate synthetase-like"/>
    <property type="match status" value="1"/>
</dbReference>
<dbReference type="AlphaFoldDB" id="A0A437J9I1"/>
<dbReference type="PROSITE" id="PS00793">
    <property type="entry name" value="DHPS_2"/>
    <property type="match status" value="1"/>
</dbReference>
<dbReference type="InterPro" id="IPR000489">
    <property type="entry name" value="Pterin-binding_dom"/>
</dbReference>
<protein>
    <recommendedName>
        <fullName evidence="4">dihydropteroate synthase</fullName>
        <ecNumber evidence="4">2.5.1.15</ecNumber>
    </recommendedName>
</protein>
<dbReference type="GO" id="GO:0046872">
    <property type="term" value="F:metal ion binding"/>
    <property type="evidence" value="ECO:0007669"/>
    <property type="project" value="UniProtKB-KW"/>
</dbReference>
<reference evidence="10 11" key="1">
    <citation type="submission" date="2019-01" db="EMBL/GenBank/DDBJ databases">
        <authorList>
            <person name="Chen W.-M."/>
        </authorList>
    </citation>
    <scope>NUCLEOTIDE SEQUENCE [LARGE SCALE GENOMIC DNA]</scope>
    <source>
        <strain evidence="10 11">TLA-22</strain>
    </source>
</reference>
<dbReference type="EC" id="2.5.1.15" evidence="4"/>
<dbReference type="InterPro" id="IPR045031">
    <property type="entry name" value="DHP_synth-like"/>
</dbReference>
<sequence length="374" mass="38861">MNPSQIPADARLTLRPVGFVDSPVDLDGRTARIGTGLSWFQAYEVVAVQADGRRMFRDMIPVVDFTVWSAQLPDPLAQRAATLVARIAAPRPPLHLGERIVRLDLPQVMGILNVTPDSFSDGGKHAGDPQAAADVGFAMMAAGAAIVDVGGESTRPGAAKLWEGDEIARVVPVIARLAASGVPVSIDTRKAAVMEAALGAGAAIVNDISALLHDPRSMDVVAQASCPVVLMHAPSTGDDPHANGGGYGDVVTDVFDWLEARIAACEAAGIDRGRIIADPGLGFGKSLTDNLALVNRLAVFAGLGVPLLFGGSRKRMIGALSNEAPAAQRLGGSVALAMRAADLGAQMVRVHDVPETVQALHIWRGLRDAALVAG</sequence>
<dbReference type="CDD" id="cd00739">
    <property type="entry name" value="DHPS"/>
    <property type="match status" value="1"/>
</dbReference>
<comment type="caution">
    <text evidence="10">The sequence shown here is derived from an EMBL/GenBank/DDBJ whole genome shotgun (WGS) entry which is preliminary data.</text>
</comment>
<dbReference type="InterPro" id="IPR011005">
    <property type="entry name" value="Dihydropteroate_synth-like_sf"/>
</dbReference>
<dbReference type="EMBL" id="RZUL01000002">
    <property type="protein sequence ID" value="RVT42169.1"/>
    <property type="molecule type" value="Genomic_DNA"/>
</dbReference>
<keyword evidence="5 10" id="KW-0808">Transferase</keyword>
<evidence type="ECO:0000256" key="3">
    <source>
        <dbReference type="ARBA" id="ARBA00004763"/>
    </source>
</evidence>
<comment type="cofactor">
    <cofactor evidence="2">
        <name>Mg(2+)</name>
        <dbReference type="ChEBI" id="CHEBI:18420"/>
    </cofactor>
</comment>
<evidence type="ECO:0000256" key="2">
    <source>
        <dbReference type="ARBA" id="ARBA00001946"/>
    </source>
</evidence>
<feature type="domain" description="Pterin-binding" evidence="9">
    <location>
        <begin position="106"/>
        <end position="361"/>
    </location>
</feature>
<evidence type="ECO:0000256" key="5">
    <source>
        <dbReference type="ARBA" id="ARBA00022679"/>
    </source>
</evidence>
<proteinExistence type="predicted"/>
<keyword evidence="8" id="KW-0289">Folate biosynthesis</keyword>
<dbReference type="GO" id="GO:0046654">
    <property type="term" value="P:tetrahydrofolate biosynthetic process"/>
    <property type="evidence" value="ECO:0007669"/>
    <property type="project" value="TreeGrafter"/>
</dbReference>
<dbReference type="PANTHER" id="PTHR20941:SF1">
    <property type="entry name" value="FOLIC ACID SYNTHESIS PROTEIN FOL1"/>
    <property type="match status" value="1"/>
</dbReference>
<dbReference type="Pfam" id="PF00809">
    <property type="entry name" value="Pterin_bind"/>
    <property type="match status" value="1"/>
</dbReference>
<dbReference type="InterPro" id="IPR006390">
    <property type="entry name" value="DHP_synth_dom"/>
</dbReference>
<comment type="pathway">
    <text evidence="3">Cofactor biosynthesis; tetrahydrofolate biosynthesis; 7,8-dihydrofolate from 2-amino-4-hydroxy-6-hydroxymethyl-7,8-dihydropteridine diphosphate and 4-aminobenzoate: step 1/2.</text>
</comment>
<evidence type="ECO:0000313" key="10">
    <source>
        <dbReference type="EMBL" id="RVT42169.1"/>
    </source>
</evidence>
<evidence type="ECO:0000256" key="7">
    <source>
        <dbReference type="ARBA" id="ARBA00022842"/>
    </source>
</evidence>
<dbReference type="RefSeq" id="WP_127690348.1">
    <property type="nucleotide sequence ID" value="NZ_RZUL01000002.1"/>
</dbReference>
<evidence type="ECO:0000256" key="6">
    <source>
        <dbReference type="ARBA" id="ARBA00022723"/>
    </source>
</evidence>
<keyword evidence="6" id="KW-0479">Metal-binding</keyword>
<dbReference type="GO" id="GO:0004156">
    <property type="term" value="F:dihydropteroate synthase activity"/>
    <property type="evidence" value="ECO:0007669"/>
    <property type="project" value="UniProtKB-EC"/>
</dbReference>
<evidence type="ECO:0000256" key="4">
    <source>
        <dbReference type="ARBA" id="ARBA00012458"/>
    </source>
</evidence>
<evidence type="ECO:0000313" key="11">
    <source>
        <dbReference type="Proteomes" id="UP000282977"/>
    </source>
</evidence>
<evidence type="ECO:0000256" key="8">
    <source>
        <dbReference type="ARBA" id="ARBA00022909"/>
    </source>
</evidence>
<evidence type="ECO:0000256" key="1">
    <source>
        <dbReference type="ARBA" id="ARBA00000012"/>
    </source>
</evidence>
<keyword evidence="11" id="KW-1185">Reference proteome</keyword>
<dbReference type="Gene3D" id="3.20.20.20">
    <property type="entry name" value="Dihydropteroate synthase-like"/>
    <property type="match status" value="1"/>
</dbReference>
<accession>A0A437J9I1</accession>
<dbReference type="NCBIfam" id="TIGR01496">
    <property type="entry name" value="DHPS"/>
    <property type="match status" value="1"/>
</dbReference>
<gene>
    <name evidence="10" type="primary">folP</name>
    <name evidence="10" type="ORF">ENE74_08115</name>
</gene>
<dbReference type="GO" id="GO:0046656">
    <property type="term" value="P:folic acid biosynthetic process"/>
    <property type="evidence" value="ECO:0007669"/>
    <property type="project" value="UniProtKB-KW"/>
</dbReference>
<keyword evidence="7" id="KW-0460">Magnesium</keyword>
<dbReference type="OrthoDB" id="9811744at2"/>
<dbReference type="PANTHER" id="PTHR20941">
    <property type="entry name" value="FOLATE SYNTHESIS PROTEINS"/>
    <property type="match status" value="1"/>
</dbReference>
<dbReference type="GO" id="GO:0005829">
    <property type="term" value="C:cytosol"/>
    <property type="evidence" value="ECO:0007669"/>
    <property type="project" value="TreeGrafter"/>
</dbReference>
<evidence type="ECO:0000259" key="9">
    <source>
        <dbReference type="PROSITE" id="PS50972"/>
    </source>
</evidence>